<keyword evidence="1" id="KW-1185">Reference proteome</keyword>
<dbReference type="Proteomes" id="UP000790787">
    <property type="component" value="Chromosome 19"/>
</dbReference>
<evidence type="ECO:0000313" key="2">
    <source>
        <dbReference type="RefSeq" id="XP_075095144.1"/>
    </source>
</evidence>
<organism evidence="1 2">
    <name type="scientific">Nicotiana tabacum</name>
    <name type="common">Common tobacco</name>
    <dbReference type="NCBI Taxonomy" id="4097"/>
    <lineage>
        <taxon>Eukaryota</taxon>
        <taxon>Viridiplantae</taxon>
        <taxon>Streptophyta</taxon>
        <taxon>Embryophyta</taxon>
        <taxon>Tracheophyta</taxon>
        <taxon>Spermatophyta</taxon>
        <taxon>Magnoliopsida</taxon>
        <taxon>eudicotyledons</taxon>
        <taxon>Gunneridae</taxon>
        <taxon>Pentapetalae</taxon>
        <taxon>asterids</taxon>
        <taxon>lamiids</taxon>
        <taxon>Solanales</taxon>
        <taxon>Solanaceae</taxon>
        <taxon>Nicotianoideae</taxon>
        <taxon>Nicotianeae</taxon>
        <taxon>Nicotiana</taxon>
    </lineage>
</organism>
<reference evidence="2" key="2">
    <citation type="submission" date="2025-08" db="UniProtKB">
        <authorList>
            <consortium name="RefSeq"/>
        </authorList>
    </citation>
    <scope>IDENTIFICATION</scope>
    <source>
        <tissue evidence="2">Leaf</tissue>
    </source>
</reference>
<evidence type="ECO:0000313" key="1">
    <source>
        <dbReference type="Proteomes" id="UP000790787"/>
    </source>
</evidence>
<protein>
    <submittedName>
        <fullName evidence="2">Xyloglucan endotransglucosylase/hydrolase protein 1</fullName>
    </submittedName>
</protein>
<sequence length="279" mass="31922">MASFLMNIVTSLILLFIVRPSNADISFNNSYEPSWGENHLSIINQGTEVTLLLDNSSGVGFKSKLLYESGLFVIRMKLPDKKTGGVITSFYLTSQLDGSPPGTHDEIDFEFLGTEGKLQTNVFANDWGFREQIFQLPFDPSQDFHTYQILYNPFQIVFFIDDIPIREFMNLKVKANVNYPTSAMQIEASVWYSNRSSWAGGIDWSLAPFIAHYQYFKISGCFPQPGNDCSSPVNQPWNRFKVLSPQQRQKMANFRKQYMTFDYCVPGFVQFPECSFNNS</sequence>
<accession>A0AC58TD40</accession>
<gene>
    <name evidence="2" type="primary">LOC142173450</name>
</gene>
<reference evidence="1" key="1">
    <citation type="journal article" date="2014" name="Nat. Commun.">
        <title>The tobacco genome sequence and its comparison with those of tomato and potato.</title>
        <authorList>
            <person name="Sierro N."/>
            <person name="Battey J.N."/>
            <person name="Ouadi S."/>
            <person name="Bakaher N."/>
            <person name="Bovet L."/>
            <person name="Willig A."/>
            <person name="Goepfert S."/>
            <person name="Peitsch M.C."/>
            <person name="Ivanov N.V."/>
        </authorList>
    </citation>
    <scope>NUCLEOTIDE SEQUENCE [LARGE SCALE GENOMIC DNA]</scope>
</reference>
<name>A0AC58TD40_TOBAC</name>
<proteinExistence type="predicted"/>
<dbReference type="RefSeq" id="XP_075095144.1">
    <property type="nucleotide sequence ID" value="XM_075239043.1"/>
</dbReference>